<dbReference type="GeneID" id="38782981"/>
<dbReference type="SUPFAM" id="SSF52047">
    <property type="entry name" value="RNI-like"/>
    <property type="match status" value="1"/>
</dbReference>
<keyword evidence="2" id="KW-1185">Reference proteome</keyword>
<dbReference type="InParanoid" id="A0A401GWC2"/>
<name>A0A401GWC2_9APHY</name>
<proteinExistence type="predicted"/>
<accession>A0A401GWC2</accession>
<dbReference type="OrthoDB" id="2754773at2759"/>
<dbReference type="SUPFAM" id="SSF81383">
    <property type="entry name" value="F-box domain"/>
    <property type="match status" value="1"/>
</dbReference>
<dbReference type="InterPro" id="IPR036047">
    <property type="entry name" value="F-box-like_dom_sf"/>
</dbReference>
<comment type="caution">
    <text evidence="1">The sequence shown here is derived from an EMBL/GenBank/DDBJ whole genome shotgun (WGS) entry which is preliminary data.</text>
</comment>
<sequence>MILGSPRSYPFLKAKDEDEAEDGDFAGEYDSAGYSNTHWTDATKAAVPTLRELFQSSPIRAFEATPTSALYKSLVRVSPDLRPMLLDVVRRQAQNDEDKVKVSFSWDVIAEIFCLTQQNDDVLRLAENTLHYHSYHPEEMIASISLFSQIKSGWCEINEAFPEWQNTWVWLWDAKNEGLITVKLVPNATPYEQYQHQKSLDRFARKIRGGYLARDYTEDLEGVNEGDSDYEVEKARRRPNIRGEGGAFSPFWYKTGTHQHSSPHHFPELSIQPKHPSVQRDIFAMDRGHSSDIVPSPATATDHVLVSTSSEKPWPPVKRLPDELLMIIFAMVWDVMLKKGDITSWVGLTVVCRHWRAVTLATPVLWSAILCRAWSPTHWHKFVERSRNKPLRISIGMPLDEAFILDMIPELSRRLAFLGMGTESRAEELLPDLIFCMPRLRLLRVHCSKNVEYFWDLPQQPDQILFPSLYSLDLGGVALPWTSRILRSLVTLGLANLYQNAPTTEELLAILAACPVLSMLSLCDCGPSPPTTPFSQSLAKVTLEKLVRLRMEAEPLEIFHLISRLCISESCDLKIKTNVVNHGGFGEALRAAFPSDRSSLPVFKMCHKVSVGIVVDSTNHCHIHLVGYGLHAEPRFSFVISMQTDLTSGKGALDSLFEALPEFFPSCRSLSLVADFALFLGIAVDPPWDTLLASLYDLEQLRIGYVADTSELLHALSRVANSSDYTVPMCPHLNILMISCKEGCIDFSRLVNVLEKRASCGKRLQSLTIPRLVANGYVEGIRRLVEKVIEVQPDNGSGDKWRRVFCDEPEDGPWGDKWQREFCPSYQREYGSF</sequence>
<organism evidence="1 2">
    <name type="scientific">Sparassis crispa</name>
    <dbReference type="NCBI Taxonomy" id="139825"/>
    <lineage>
        <taxon>Eukaryota</taxon>
        <taxon>Fungi</taxon>
        <taxon>Dikarya</taxon>
        <taxon>Basidiomycota</taxon>
        <taxon>Agaricomycotina</taxon>
        <taxon>Agaricomycetes</taxon>
        <taxon>Polyporales</taxon>
        <taxon>Sparassidaceae</taxon>
        <taxon>Sparassis</taxon>
    </lineage>
</organism>
<evidence type="ECO:0000313" key="1">
    <source>
        <dbReference type="EMBL" id="GBE86064.1"/>
    </source>
</evidence>
<reference evidence="1 2" key="1">
    <citation type="journal article" date="2018" name="Sci. Rep.">
        <title>Genome sequence of the cauliflower mushroom Sparassis crispa (Hanabiratake) and its association with beneficial usage.</title>
        <authorList>
            <person name="Kiyama R."/>
            <person name="Furutani Y."/>
            <person name="Kawaguchi K."/>
            <person name="Nakanishi T."/>
        </authorList>
    </citation>
    <scope>NUCLEOTIDE SEQUENCE [LARGE SCALE GENOMIC DNA]</scope>
</reference>
<evidence type="ECO:0000313" key="2">
    <source>
        <dbReference type="Proteomes" id="UP000287166"/>
    </source>
</evidence>
<protein>
    <submittedName>
        <fullName evidence="1">Uncharacterized protein</fullName>
    </submittedName>
</protein>
<dbReference type="RefSeq" id="XP_027616977.1">
    <property type="nucleotide sequence ID" value="XM_027761176.1"/>
</dbReference>
<dbReference type="EMBL" id="BFAD01000008">
    <property type="protein sequence ID" value="GBE86064.1"/>
    <property type="molecule type" value="Genomic_DNA"/>
</dbReference>
<dbReference type="Gene3D" id="1.20.1280.50">
    <property type="match status" value="1"/>
</dbReference>
<dbReference type="AlphaFoldDB" id="A0A401GWC2"/>
<dbReference type="Proteomes" id="UP000287166">
    <property type="component" value="Unassembled WGS sequence"/>
</dbReference>
<gene>
    <name evidence="1" type="ORF">SCP_0805880</name>
</gene>